<keyword evidence="9" id="KW-0378">Hydrolase</keyword>
<accession>A0A432YDH9</accession>
<evidence type="ECO:0000256" key="15">
    <source>
        <dbReference type="SAM" id="SignalP"/>
    </source>
</evidence>
<feature type="binding site" evidence="14">
    <location>
        <position position="331"/>
    </location>
    <ligand>
        <name>Zn(2+)</name>
        <dbReference type="ChEBI" id="CHEBI:29105"/>
        <note>catalytic</note>
    </ligand>
</feature>
<evidence type="ECO:0000256" key="9">
    <source>
        <dbReference type="ARBA" id="ARBA00022801"/>
    </source>
</evidence>
<protein>
    <recommendedName>
        <fullName evidence="5">Aminopeptidase N</fullName>
        <ecNumber evidence="4">3.4.11.2</ecNumber>
    </recommendedName>
</protein>
<evidence type="ECO:0000256" key="13">
    <source>
        <dbReference type="PIRSR" id="PIRSR634015-2"/>
    </source>
</evidence>
<feature type="binding site" evidence="14">
    <location>
        <position position="312"/>
    </location>
    <ligand>
        <name>Zn(2+)</name>
        <dbReference type="ChEBI" id="CHEBI:29105"/>
        <note>catalytic</note>
    </ligand>
</feature>
<dbReference type="GO" id="GO:0005737">
    <property type="term" value="C:cytoplasm"/>
    <property type="evidence" value="ECO:0007669"/>
    <property type="project" value="UniProtKB-SubCell"/>
</dbReference>
<dbReference type="Gene3D" id="3.30.2010.30">
    <property type="match status" value="1"/>
</dbReference>
<dbReference type="SUPFAM" id="SSF63737">
    <property type="entry name" value="Leukotriene A4 hydrolase N-terminal domain"/>
    <property type="match status" value="1"/>
</dbReference>
<dbReference type="Pfam" id="PF01433">
    <property type="entry name" value="Peptidase_M1"/>
    <property type="match status" value="1"/>
</dbReference>
<dbReference type="InterPro" id="IPR034015">
    <property type="entry name" value="M1_LTA4H"/>
</dbReference>
<dbReference type="InterPro" id="IPR016024">
    <property type="entry name" value="ARM-type_fold"/>
</dbReference>
<dbReference type="Gene3D" id="2.60.40.1730">
    <property type="entry name" value="tricorn interacting facor f3 domain"/>
    <property type="match status" value="1"/>
</dbReference>
<keyword evidence="10 14" id="KW-0862">Zinc</keyword>
<dbReference type="AlphaFoldDB" id="A0A432YDH9"/>
<dbReference type="PANTHER" id="PTHR45726:SF3">
    <property type="entry name" value="LEUKOTRIENE A-4 HYDROLASE"/>
    <property type="match status" value="1"/>
</dbReference>
<dbReference type="EMBL" id="PIPZ01000004">
    <property type="protein sequence ID" value="RUO58902.1"/>
    <property type="molecule type" value="Genomic_DNA"/>
</dbReference>
<keyword evidence="8 14" id="KW-0479">Metal-binding</keyword>
<evidence type="ECO:0000256" key="7">
    <source>
        <dbReference type="ARBA" id="ARBA00022670"/>
    </source>
</evidence>
<dbReference type="Pfam" id="PF09127">
    <property type="entry name" value="Leuk-A4-hydro_C"/>
    <property type="match status" value="1"/>
</dbReference>
<dbReference type="GO" id="GO:0006508">
    <property type="term" value="P:proteolysis"/>
    <property type="evidence" value="ECO:0007669"/>
    <property type="project" value="UniProtKB-KW"/>
</dbReference>
<comment type="caution">
    <text evidence="17">The sequence shown here is derived from an EMBL/GenBank/DDBJ whole genome shotgun (WGS) entry which is preliminary data.</text>
</comment>
<keyword evidence="11" id="KW-0482">Metalloprotease</keyword>
<evidence type="ECO:0000256" key="8">
    <source>
        <dbReference type="ARBA" id="ARBA00022723"/>
    </source>
</evidence>
<dbReference type="RefSeq" id="WP_126760340.1">
    <property type="nucleotide sequence ID" value="NZ_PIPZ01000004.1"/>
</dbReference>
<keyword evidence="17" id="KW-0031">Aminopeptidase</keyword>
<dbReference type="InterPro" id="IPR038502">
    <property type="entry name" value="M1_LTA-4_hydro/amino_C_sf"/>
</dbReference>
<evidence type="ECO:0000313" key="18">
    <source>
        <dbReference type="Proteomes" id="UP000288127"/>
    </source>
</evidence>
<feature type="domain" description="Peptidase M1 leukotriene A4 hydrolase/aminopeptidase C-terminal" evidence="16">
    <location>
        <begin position="473"/>
        <end position="608"/>
    </location>
</feature>
<dbReference type="OrthoDB" id="100605at2"/>
<dbReference type="Proteomes" id="UP000288127">
    <property type="component" value="Unassembled WGS sequence"/>
</dbReference>
<dbReference type="GO" id="GO:0008270">
    <property type="term" value="F:zinc ion binding"/>
    <property type="evidence" value="ECO:0007669"/>
    <property type="project" value="InterPro"/>
</dbReference>
<feature type="chain" id="PRO_5019277767" description="Aminopeptidase N" evidence="15">
    <location>
        <begin position="25"/>
        <end position="612"/>
    </location>
</feature>
<feature type="binding site" evidence="14">
    <location>
        <position position="308"/>
    </location>
    <ligand>
        <name>Zn(2+)</name>
        <dbReference type="ChEBI" id="CHEBI:29105"/>
        <note>catalytic</note>
    </ligand>
</feature>
<proteinExistence type="inferred from homology"/>
<dbReference type="Gene3D" id="1.25.40.320">
    <property type="entry name" value="Peptidase M1, leukotriene A4 hydrolase/aminopeptidase C-terminal domain"/>
    <property type="match status" value="1"/>
</dbReference>
<evidence type="ECO:0000256" key="10">
    <source>
        <dbReference type="ARBA" id="ARBA00022833"/>
    </source>
</evidence>
<dbReference type="InterPro" id="IPR042097">
    <property type="entry name" value="Aminopeptidase_N-like_N_sf"/>
</dbReference>
<evidence type="ECO:0000256" key="12">
    <source>
        <dbReference type="PIRSR" id="PIRSR634015-1"/>
    </source>
</evidence>
<evidence type="ECO:0000256" key="11">
    <source>
        <dbReference type="ARBA" id="ARBA00023049"/>
    </source>
</evidence>
<feature type="active site" description="Proton donor" evidence="12">
    <location>
        <position position="394"/>
    </location>
</feature>
<keyword evidence="6" id="KW-0963">Cytoplasm</keyword>
<dbReference type="Gene3D" id="1.10.390.10">
    <property type="entry name" value="Neutral Protease Domain 2"/>
    <property type="match status" value="1"/>
</dbReference>
<evidence type="ECO:0000259" key="16">
    <source>
        <dbReference type="SMART" id="SM01263"/>
    </source>
</evidence>
<keyword evidence="15" id="KW-0732">Signal</keyword>
<dbReference type="PRINTS" id="PR00756">
    <property type="entry name" value="ALADIPTASE"/>
</dbReference>
<dbReference type="InterPro" id="IPR001930">
    <property type="entry name" value="Peptidase_M1"/>
</dbReference>
<dbReference type="SUPFAM" id="SSF48371">
    <property type="entry name" value="ARM repeat"/>
    <property type="match status" value="1"/>
</dbReference>
<feature type="active site" description="Proton acceptor" evidence="12">
    <location>
        <position position="309"/>
    </location>
</feature>
<evidence type="ECO:0000256" key="14">
    <source>
        <dbReference type="PIRSR" id="PIRSR634015-3"/>
    </source>
</evidence>
<dbReference type="PANTHER" id="PTHR45726">
    <property type="entry name" value="LEUKOTRIENE A-4 HYDROLASE"/>
    <property type="match status" value="1"/>
</dbReference>
<dbReference type="EC" id="3.4.11.2" evidence="4"/>
<organism evidence="17 18">
    <name type="scientific">Pseudidiomarina marina</name>
    <dbReference type="NCBI Taxonomy" id="502366"/>
    <lineage>
        <taxon>Bacteria</taxon>
        <taxon>Pseudomonadati</taxon>
        <taxon>Pseudomonadota</taxon>
        <taxon>Gammaproteobacteria</taxon>
        <taxon>Alteromonadales</taxon>
        <taxon>Idiomarinaceae</taxon>
        <taxon>Pseudidiomarina</taxon>
    </lineage>
</organism>
<dbReference type="SUPFAM" id="SSF55486">
    <property type="entry name" value="Metalloproteases ('zincins'), catalytic domain"/>
    <property type="match status" value="1"/>
</dbReference>
<feature type="binding site" evidence="13">
    <location>
        <begin position="152"/>
        <end position="154"/>
    </location>
    <ligand>
        <name>a peptide</name>
        <dbReference type="ChEBI" id="CHEBI:60466"/>
    </ligand>
</feature>
<dbReference type="GO" id="GO:0016285">
    <property type="term" value="F:alanyl aminopeptidase activity"/>
    <property type="evidence" value="ECO:0007669"/>
    <property type="project" value="UniProtKB-EC"/>
</dbReference>
<evidence type="ECO:0000256" key="2">
    <source>
        <dbReference type="ARBA" id="ARBA00004496"/>
    </source>
</evidence>
<reference evidence="18" key="1">
    <citation type="journal article" date="2018" name="Front. Microbiol.">
        <title>Genome-Based Analysis Reveals the Taxonomy and Diversity of the Family Idiomarinaceae.</title>
        <authorList>
            <person name="Liu Y."/>
            <person name="Lai Q."/>
            <person name="Shao Z."/>
        </authorList>
    </citation>
    <scope>NUCLEOTIDE SEQUENCE [LARGE SCALE GENOMIC DNA]</scope>
    <source>
        <strain evidence="18">PIM1</strain>
    </source>
</reference>
<comment type="similarity">
    <text evidence="3">Belongs to the peptidase M1 family.</text>
</comment>
<evidence type="ECO:0000313" key="17">
    <source>
        <dbReference type="EMBL" id="RUO58902.1"/>
    </source>
</evidence>
<dbReference type="InterPro" id="IPR027268">
    <property type="entry name" value="Peptidase_M4/M1_CTD_sf"/>
</dbReference>
<dbReference type="SMART" id="SM01263">
    <property type="entry name" value="Leuk-A4-hydro_C"/>
    <property type="match status" value="1"/>
</dbReference>
<gene>
    <name evidence="17" type="ORF">CWI76_10695</name>
</gene>
<dbReference type="InterPro" id="IPR015211">
    <property type="entry name" value="Peptidase_M1_C"/>
</dbReference>
<evidence type="ECO:0000256" key="4">
    <source>
        <dbReference type="ARBA" id="ARBA00012564"/>
    </source>
</evidence>
<evidence type="ECO:0000256" key="6">
    <source>
        <dbReference type="ARBA" id="ARBA00022490"/>
    </source>
</evidence>
<dbReference type="GO" id="GO:0008237">
    <property type="term" value="F:metallopeptidase activity"/>
    <property type="evidence" value="ECO:0007669"/>
    <property type="project" value="UniProtKB-KW"/>
</dbReference>
<dbReference type="InterPro" id="IPR045357">
    <property type="entry name" value="Aminopeptidase_N-like_N"/>
</dbReference>
<evidence type="ECO:0000256" key="5">
    <source>
        <dbReference type="ARBA" id="ARBA00015611"/>
    </source>
</evidence>
<sequence>MYLSRFVIMLSFIVALVAGQPAQAEDVHSYARLNQVSTPHLELNLTVDFEARQLKGHATYTLARHDKTTQLYLDTSDLTIERAELLIDDQWQPTKFTLGDVHPSLGRELIVDIGSVAKQVRIHYQTAPTASGLQWLTPEQTAGKKHPFMFSQSQPIHSRSWIPIQDSPALRLTYNATITTPKGLLAVMSADNSLSDERPGTYEFAMPQPIPPYLIAIAAGDLAIKSISENVAVFAEQYILEDAAWEFADTPAMIETTEAMYGPYRWDRYDLLILPPSFPFGGMENPRLSFITPTVVSGDRSLVNLIAHELAHSWSGNLVTNASWRDLWINEGFTSYVENRIMEALFGERRANMELALGYQDLLDNMELLKPQDTVLNIDLGTRHPDDVFSQVPYVKGQLFLVYLEQKFGRDMFDKFLRQYFEDFAFQSISTEQFKTYLKRQLLDKQPDTVTMSKINEWLHEPGLPEDAPKPTSDAFTQVEQQMQRWLKGGQLQTDKWTTHEWLHFINNLPLDISANNMARLDREFNLTNIQNSEIAHAWLKLAIVKKYEPARERLRSYLLTIGRNKLVSPLYRELAKTSDNLKWAREVYQQAKPGYHPLTQTVNEALLYGDN</sequence>
<keyword evidence="7" id="KW-0645">Protease</keyword>
<comment type="subcellular location">
    <subcellularLocation>
        <location evidence="2">Cytoplasm</location>
    </subcellularLocation>
</comment>
<keyword evidence="18" id="KW-1185">Reference proteome</keyword>
<dbReference type="InterPro" id="IPR049980">
    <property type="entry name" value="LTA4H_cat"/>
</dbReference>
<dbReference type="FunFam" id="3.30.2010.30:FF:000001">
    <property type="entry name" value="Leukotriene A(4) hydrolase"/>
    <property type="match status" value="1"/>
</dbReference>
<dbReference type="Pfam" id="PF17900">
    <property type="entry name" value="Peptidase_M1_N"/>
    <property type="match status" value="1"/>
</dbReference>
<comment type="cofactor">
    <cofactor evidence="14">
        <name>Zn(2+)</name>
        <dbReference type="ChEBI" id="CHEBI:29105"/>
    </cofactor>
    <text evidence="14">Binds 1 zinc ion per subunit.</text>
</comment>
<name>A0A432YDH9_9GAMM</name>
<feature type="binding site" evidence="13">
    <location>
        <begin position="279"/>
        <end position="284"/>
    </location>
    <ligand>
        <name>a peptide</name>
        <dbReference type="ChEBI" id="CHEBI:60466"/>
    </ligand>
</feature>
<feature type="signal peptide" evidence="15">
    <location>
        <begin position="1"/>
        <end position="24"/>
    </location>
</feature>
<dbReference type="CDD" id="cd09599">
    <property type="entry name" value="M1_LTA4H"/>
    <property type="match status" value="1"/>
</dbReference>
<evidence type="ECO:0000256" key="1">
    <source>
        <dbReference type="ARBA" id="ARBA00000098"/>
    </source>
</evidence>
<evidence type="ECO:0000256" key="3">
    <source>
        <dbReference type="ARBA" id="ARBA00010136"/>
    </source>
</evidence>
<comment type="catalytic activity">
    <reaction evidence="1">
        <text>Release of an N-terminal amino acid, Xaa-|-Yaa- from a peptide, amide or arylamide. Xaa is preferably Ala, but may be most amino acids including Pro (slow action). When a terminal hydrophobic residue is followed by a prolyl residue, the two may be released as an intact Xaa-Pro dipeptide.</text>
        <dbReference type="EC" id="3.4.11.2"/>
    </reaction>
</comment>
<dbReference type="InterPro" id="IPR014782">
    <property type="entry name" value="Peptidase_M1_dom"/>
</dbReference>
<feature type="binding site" evidence="13">
    <location>
        <begin position="564"/>
        <end position="566"/>
    </location>
    <ligand>
        <name>a peptide</name>
        <dbReference type="ChEBI" id="CHEBI:60466"/>
    </ligand>
</feature>